<feature type="non-terminal residue" evidence="1">
    <location>
        <position position="1"/>
    </location>
</feature>
<organism evidence="1">
    <name type="scientific">Lepeophtheirus salmonis</name>
    <name type="common">Salmon louse</name>
    <name type="synonym">Caligus salmonis</name>
    <dbReference type="NCBI Taxonomy" id="72036"/>
    <lineage>
        <taxon>Eukaryota</taxon>
        <taxon>Metazoa</taxon>
        <taxon>Ecdysozoa</taxon>
        <taxon>Arthropoda</taxon>
        <taxon>Crustacea</taxon>
        <taxon>Multicrustacea</taxon>
        <taxon>Hexanauplia</taxon>
        <taxon>Copepoda</taxon>
        <taxon>Siphonostomatoida</taxon>
        <taxon>Caligidae</taxon>
        <taxon>Lepeophtheirus</taxon>
    </lineage>
</organism>
<protein>
    <submittedName>
        <fullName evidence="1">Uncharacterized protein</fullName>
    </submittedName>
</protein>
<dbReference type="EMBL" id="HACA01004369">
    <property type="protein sequence ID" value="CDW21730.1"/>
    <property type="molecule type" value="Transcribed_RNA"/>
</dbReference>
<name>A0A0K2T7E0_LEPSM</name>
<reference evidence="1" key="1">
    <citation type="submission" date="2014-05" db="EMBL/GenBank/DDBJ databases">
        <authorList>
            <person name="Chronopoulou M."/>
        </authorList>
    </citation>
    <scope>NUCLEOTIDE SEQUENCE</scope>
    <source>
        <tissue evidence="1">Whole organism</tissue>
    </source>
</reference>
<sequence>FLTHNHLIVPNNYLYPIAENDMLCRQNHREKRVTLCIKSRIIFHWFSNHKRDSQIINKSLIRGDA</sequence>
<accession>A0A0K2T7E0</accession>
<dbReference type="AlphaFoldDB" id="A0A0K2T7E0"/>
<proteinExistence type="predicted"/>
<evidence type="ECO:0000313" key="1">
    <source>
        <dbReference type="EMBL" id="CDW21730.1"/>
    </source>
</evidence>